<dbReference type="InterPro" id="IPR055348">
    <property type="entry name" value="DctQ"/>
</dbReference>
<reference evidence="11 12" key="1">
    <citation type="submission" date="2016-10" db="EMBL/GenBank/DDBJ databases">
        <authorList>
            <person name="de Groot N.N."/>
        </authorList>
    </citation>
    <scope>NUCLEOTIDE SEQUENCE [LARGE SCALE GENOMIC DNA]</scope>
    <source>
        <strain evidence="11 12">DSM 21632</strain>
    </source>
</reference>
<dbReference type="Proteomes" id="UP000199163">
    <property type="component" value="Unassembled WGS sequence"/>
</dbReference>
<evidence type="ECO:0000256" key="3">
    <source>
        <dbReference type="ARBA" id="ARBA00022475"/>
    </source>
</evidence>
<dbReference type="PANTHER" id="PTHR35011:SF2">
    <property type="entry name" value="2,3-DIKETO-L-GULONATE TRAP TRANSPORTER SMALL PERMEASE PROTEIN YIAM"/>
    <property type="match status" value="1"/>
</dbReference>
<proteinExistence type="inferred from homology"/>
<dbReference type="GO" id="GO:0005886">
    <property type="term" value="C:plasma membrane"/>
    <property type="evidence" value="ECO:0007669"/>
    <property type="project" value="UniProtKB-SubCell"/>
</dbReference>
<evidence type="ECO:0000256" key="9">
    <source>
        <dbReference type="SAM" id="Phobius"/>
    </source>
</evidence>
<evidence type="ECO:0000313" key="11">
    <source>
        <dbReference type="EMBL" id="SDI27413.1"/>
    </source>
</evidence>
<keyword evidence="12" id="KW-1185">Reference proteome</keyword>
<feature type="transmembrane region" description="Helical" evidence="9">
    <location>
        <begin position="49"/>
        <end position="66"/>
    </location>
</feature>
<keyword evidence="6 9" id="KW-1133">Transmembrane helix</keyword>
<dbReference type="GO" id="GO:0022857">
    <property type="term" value="F:transmembrane transporter activity"/>
    <property type="evidence" value="ECO:0007669"/>
    <property type="project" value="TreeGrafter"/>
</dbReference>
<dbReference type="GO" id="GO:0015740">
    <property type="term" value="P:C4-dicarboxylate transport"/>
    <property type="evidence" value="ECO:0007669"/>
    <property type="project" value="TreeGrafter"/>
</dbReference>
<evidence type="ECO:0000256" key="6">
    <source>
        <dbReference type="ARBA" id="ARBA00022989"/>
    </source>
</evidence>
<dbReference type="OrthoDB" id="9815614at2"/>
<feature type="transmembrane region" description="Helical" evidence="9">
    <location>
        <begin position="127"/>
        <end position="146"/>
    </location>
</feature>
<evidence type="ECO:0000256" key="4">
    <source>
        <dbReference type="ARBA" id="ARBA00022519"/>
    </source>
</evidence>
<keyword evidence="5 9" id="KW-0812">Transmembrane</keyword>
<evidence type="ECO:0000256" key="5">
    <source>
        <dbReference type="ARBA" id="ARBA00022692"/>
    </source>
</evidence>
<keyword evidence="3" id="KW-1003">Cell membrane</keyword>
<dbReference type="PANTHER" id="PTHR35011">
    <property type="entry name" value="2,3-DIKETO-L-GULONATE TRAP TRANSPORTER SMALL PERMEASE PROTEIN YIAM"/>
    <property type="match status" value="1"/>
</dbReference>
<comment type="subcellular location">
    <subcellularLocation>
        <location evidence="1">Cell inner membrane</location>
        <topology evidence="1">Multi-pass membrane protein</topology>
    </subcellularLocation>
</comment>
<keyword evidence="7 9" id="KW-0472">Membrane</keyword>
<dbReference type="Pfam" id="PF04290">
    <property type="entry name" value="DctQ"/>
    <property type="match status" value="1"/>
</dbReference>
<organism evidence="11 12">
    <name type="scientific">Alteribacillus persepolensis</name>
    <dbReference type="NCBI Taxonomy" id="568899"/>
    <lineage>
        <taxon>Bacteria</taxon>
        <taxon>Bacillati</taxon>
        <taxon>Bacillota</taxon>
        <taxon>Bacilli</taxon>
        <taxon>Bacillales</taxon>
        <taxon>Bacillaceae</taxon>
        <taxon>Alteribacillus</taxon>
    </lineage>
</organism>
<dbReference type="EMBL" id="FNDK01000030">
    <property type="protein sequence ID" value="SDI27413.1"/>
    <property type="molecule type" value="Genomic_DNA"/>
</dbReference>
<feature type="transmembrane region" description="Helical" evidence="9">
    <location>
        <begin position="87"/>
        <end position="107"/>
    </location>
</feature>
<comment type="similarity">
    <text evidence="8">Belongs to the TRAP transporter small permease family.</text>
</comment>
<dbReference type="RefSeq" id="WP_091276288.1">
    <property type="nucleotide sequence ID" value="NZ_FNDK01000030.1"/>
</dbReference>
<evidence type="ECO:0000256" key="7">
    <source>
        <dbReference type="ARBA" id="ARBA00023136"/>
    </source>
</evidence>
<dbReference type="STRING" id="568899.SAMN05192534_13016"/>
<dbReference type="InterPro" id="IPR007387">
    <property type="entry name" value="TRAP_DctQ"/>
</dbReference>
<feature type="transmembrane region" description="Helical" evidence="9">
    <location>
        <begin position="14"/>
        <end position="37"/>
    </location>
</feature>
<sequence>MNTVSNGLAVVEKYLAIVLMIVMTAVMALAVLFRYFLNSPLSWAGEASVFLLTWISFIGGSLGLKYKAQASVTFLLDILSPKMRKTLLIIGYVLILIFMAVVLYYSYTWVFSSSTVSQKSNNLQIPMWIPFSAVPFGLSFAAVHILSHLSGLMRKEEGK</sequence>
<accession>A0A1G8J8L9</accession>
<feature type="domain" description="Tripartite ATP-independent periplasmic transporters DctQ component" evidence="10">
    <location>
        <begin position="23"/>
        <end position="153"/>
    </location>
</feature>
<evidence type="ECO:0000313" key="12">
    <source>
        <dbReference type="Proteomes" id="UP000199163"/>
    </source>
</evidence>
<evidence type="ECO:0000256" key="8">
    <source>
        <dbReference type="ARBA" id="ARBA00038436"/>
    </source>
</evidence>
<keyword evidence="2" id="KW-0813">Transport</keyword>
<name>A0A1G8J8L9_9BACI</name>
<keyword evidence="4" id="KW-0997">Cell inner membrane</keyword>
<evidence type="ECO:0000259" key="10">
    <source>
        <dbReference type="Pfam" id="PF04290"/>
    </source>
</evidence>
<gene>
    <name evidence="11" type="ORF">SAMN05192534_13016</name>
</gene>
<evidence type="ECO:0000256" key="2">
    <source>
        <dbReference type="ARBA" id="ARBA00022448"/>
    </source>
</evidence>
<evidence type="ECO:0000256" key="1">
    <source>
        <dbReference type="ARBA" id="ARBA00004429"/>
    </source>
</evidence>
<dbReference type="AlphaFoldDB" id="A0A1G8J8L9"/>
<protein>
    <submittedName>
        <fullName evidence="11">C4-dicarboxylate transporter, DctQ subunit</fullName>
    </submittedName>
</protein>